<dbReference type="Gene3D" id="2.30.130.40">
    <property type="entry name" value="LON domain-like"/>
    <property type="match status" value="1"/>
</dbReference>
<comment type="caution">
    <text evidence="2">The sequence shown here is derived from an EMBL/GenBank/DDBJ whole genome shotgun (WGS) entry which is preliminary data.</text>
</comment>
<dbReference type="SUPFAM" id="SSF88697">
    <property type="entry name" value="PUA domain-like"/>
    <property type="match status" value="1"/>
</dbReference>
<dbReference type="InterPro" id="IPR046336">
    <property type="entry name" value="Lon_prtase_N_sf"/>
</dbReference>
<sequence>MLIPMFPLSLLPLPGELIPLHIFEPRYKQLLQDAESTDINFGIYCTHELNKEKVGGLMKLESVIKRYNSGESDIVVRCIDIFSMDKLLRNYKSKQYPGGEVELWNVNKDELPDIALYDLFIEYQHKRNIKNHNSLFSLYQIAAELNLDLFDRYSFLNLPVEKKLGFLIKQLKFQLFVINQYDKSKDFFHLN</sequence>
<keyword evidence="3" id="KW-1185">Reference proteome</keyword>
<evidence type="ECO:0000259" key="1">
    <source>
        <dbReference type="Pfam" id="PF02190"/>
    </source>
</evidence>
<dbReference type="Proteomes" id="UP000772618">
    <property type="component" value="Unassembled WGS sequence"/>
</dbReference>
<dbReference type="InterPro" id="IPR003111">
    <property type="entry name" value="Lon_prtase_N"/>
</dbReference>
<evidence type="ECO:0000313" key="2">
    <source>
        <dbReference type="EMBL" id="MBT1704953.1"/>
    </source>
</evidence>
<organism evidence="2 3">
    <name type="scientific">Chryseosolibacter indicus</name>
    <dbReference type="NCBI Taxonomy" id="2782351"/>
    <lineage>
        <taxon>Bacteria</taxon>
        <taxon>Pseudomonadati</taxon>
        <taxon>Bacteroidota</taxon>
        <taxon>Cytophagia</taxon>
        <taxon>Cytophagales</taxon>
        <taxon>Chryseotaleaceae</taxon>
        <taxon>Chryseosolibacter</taxon>
    </lineage>
</organism>
<dbReference type="Pfam" id="PF02190">
    <property type="entry name" value="LON_substr_bdg"/>
    <property type="match status" value="1"/>
</dbReference>
<gene>
    <name evidence="2" type="ORF">KK060_16790</name>
</gene>
<dbReference type="EMBL" id="JAHESD010000043">
    <property type="protein sequence ID" value="MBT1704953.1"/>
    <property type="molecule type" value="Genomic_DNA"/>
</dbReference>
<dbReference type="InterPro" id="IPR015947">
    <property type="entry name" value="PUA-like_sf"/>
</dbReference>
<dbReference type="RefSeq" id="WP_254154912.1">
    <property type="nucleotide sequence ID" value="NZ_JAHESD010000043.1"/>
</dbReference>
<accession>A0ABS5VU53</accession>
<proteinExistence type="predicted"/>
<feature type="domain" description="Lon N-terminal" evidence="1">
    <location>
        <begin position="3"/>
        <end position="132"/>
    </location>
</feature>
<protein>
    <submittedName>
        <fullName evidence="2">LON peptidase substrate-binding domain-containing protein</fullName>
    </submittedName>
</protein>
<evidence type="ECO:0000313" key="3">
    <source>
        <dbReference type="Proteomes" id="UP000772618"/>
    </source>
</evidence>
<name>A0ABS5VU53_9BACT</name>
<reference evidence="2 3" key="1">
    <citation type="submission" date="2021-05" db="EMBL/GenBank/DDBJ databases">
        <title>A Polyphasic approach of four new species of the genus Ohtaekwangia: Ohtaekwangia histidinii sp. nov., Ohtaekwangia cretensis sp. nov., Ohtaekwangia indiensis sp. nov., Ohtaekwangia reichenbachii sp. nov. from diverse environment.</title>
        <authorList>
            <person name="Octaviana S."/>
        </authorList>
    </citation>
    <scope>NUCLEOTIDE SEQUENCE [LARGE SCALE GENOMIC DNA]</scope>
    <source>
        <strain evidence="2 3">PWU20</strain>
    </source>
</reference>